<evidence type="ECO:0000256" key="1">
    <source>
        <dbReference type="SAM" id="MobiDB-lite"/>
    </source>
</evidence>
<proteinExistence type="predicted"/>
<evidence type="ECO:0000313" key="3">
    <source>
        <dbReference type="EMBL" id="KAF7267171.1"/>
    </source>
</evidence>
<dbReference type="Proteomes" id="UP000625711">
    <property type="component" value="Unassembled WGS sequence"/>
</dbReference>
<dbReference type="InterPro" id="IPR021859">
    <property type="entry name" value="XTBD"/>
</dbReference>
<name>A0A834HVW0_RHYFE</name>
<comment type="caution">
    <text evidence="3">The sequence shown here is derived from an EMBL/GenBank/DDBJ whole genome shotgun (WGS) entry which is preliminary data.</text>
</comment>
<accession>A0A834HVW0</accession>
<reference evidence="3" key="1">
    <citation type="submission" date="2020-08" db="EMBL/GenBank/DDBJ databases">
        <title>Genome sequencing and assembly of the red palm weevil Rhynchophorus ferrugineus.</title>
        <authorList>
            <person name="Dias G.B."/>
            <person name="Bergman C.M."/>
            <person name="Manee M."/>
        </authorList>
    </citation>
    <scope>NUCLEOTIDE SEQUENCE</scope>
    <source>
        <strain evidence="3">AA-2017</strain>
        <tissue evidence="3">Whole larva</tissue>
    </source>
</reference>
<feature type="domain" description="XRN2-binding (XTBD)" evidence="2">
    <location>
        <begin position="11"/>
        <end position="95"/>
    </location>
</feature>
<dbReference type="PROSITE" id="PS51827">
    <property type="entry name" value="XTBD"/>
    <property type="match status" value="1"/>
</dbReference>
<dbReference type="OrthoDB" id="2359216at2759"/>
<feature type="region of interest" description="Disordered" evidence="1">
    <location>
        <begin position="95"/>
        <end position="119"/>
    </location>
</feature>
<dbReference type="EMBL" id="JAACXV010014459">
    <property type="protein sequence ID" value="KAF7267171.1"/>
    <property type="molecule type" value="Genomic_DNA"/>
</dbReference>
<sequence>MTHKYETDWDVDEYRDETEPEEHWELRKAFMEEHKGRFSEEYLVSLGRTFTNIEFMGCIYPAPVMFKIAELSKDVAKKYRENKKNKLQRTFVSASDAAENKIKKRTSNPTSNAANNKRT</sequence>
<keyword evidence="4" id="KW-1185">Reference proteome</keyword>
<gene>
    <name evidence="3" type="ORF">GWI33_019577</name>
</gene>
<dbReference type="PANTHER" id="PTHR48430">
    <property type="entry name" value="PARTNER OF XRN-2 PROTEIN 1"/>
    <property type="match status" value="1"/>
</dbReference>
<feature type="compositionally biased region" description="Polar residues" evidence="1">
    <location>
        <begin position="107"/>
        <end position="119"/>
    </location>
</feature>
<dbReference type="PANTHER" id="PTHR48430:SF1">
    <property type="entry name" value="PARTNER OF XRN-2 PROTEIN 1"/>
    <property type="match status" value="1"/>
</dbReference>
<dbReference type="AlphaFoldDB" id="A0A834HVW0"/>
<protein>
    <recommendedName>
        <fullName evidence="2">XRN2-binding (XTBD) domain-containing protein</fullName>
    </recommendedName>
</protein>
<dbReference type="Pfam" id="PF11952">
    <property type="entry name" value="XTBD"/>
    <property type="match status" value="1"/>
</dbReference>
<evidence type="ECO:0000259" key="2">
    <source>
        <dbReference type="PROSITE" id="PS51827"/>
    </source>
</evidence>
<evidence type="ECO:0000313" key="4">
    <source>
        <dbReference type="Proteomes" id="UP000625711"/>
    </source>
</evidence>
<organism evidence="3 4">
    <name type="scientific">Rhynchophorus ferrugineus</name>
    <name type="common">Red palm weevil</name>
    <name type="synonym">Curculio ferrugineus</name>
    <dbReference type="NCBI Taxonomy" id="354439"/>
    <lineage>
        <taxon>Eukaryota</taxon>
        <taxon>Metazoa</taxon>
        <taxon>Ecdysozoa</taxon>
        <taxon>Arthropoda</taxon>
        <taxon>Hexapoda</taxon>
        <taxon>Insecta</taxon>
        <taxon>Pterygota</taxon>
        <taxon>Neoptera</taxon>
        <taxon>Endopterygota</taxon>
        <taxon>Coleoptera</taxon>
        <taxon>Polyphaga</taxon>
        <taxon>Cucujiformia</taxon>
        <taxon>Curculionidae</taxon>
        <taxon>Dryophthorinae</taxon>
        <taxon>Rhynchophorus</taxon>
    </lineage>
</organism>